<evidence type="ECO:0000313" key="2">
    <source>
        <dbReference type="EMBL" id="QDT15483.1"/>
    </source>
</evidence>
<gene>
    <name evidence="2" type="primary">kanE_2</name>
    <name evidence="2" type="ORF">CA12_15680</name>
</gene>
<dbReference type="PANTHER" id="PTHR12526:SF635">
    <property type="entry name" value="GLYCOSYL TRANSFERASE GROUP 1"/>
    <property type="match status" value="1"/>
</dbReference>
<dbReference type="SUPFAM" id="SSF53756">
    <property type="entry name" value="UDP-Glycosyltransferase/glycogen phosphorylase"/>
    <property type="match status" value="1"/>
</dbReference>
<keyword evidence="2" id="KW-0808">Transferase</keyword>
<accession>A0A517P7Z7</accession>
<keyword evidence="3" id="KW-1185">Reference proteome</keyword>
<proteinExistence type="predicted"/>
<dbReference type="AlphaFoldDB" id="A0A517P7Z7"/>
<name>A0A517P7Z7_9PLAN</name>
<sequence length="421" mass="45444">MPAPPPDRSRSRIERYALVAGDFRLHGGMDRPNYELAWHLAEREGATVELVAHHVAAPLAEHPRVRWTRVPRPGGRALLGRPLLARAGRRIAREVARAGGRTIANGANCAPLVGPPAAAASDVNWVHYLHAAAPPPRPATGRGGLRPRLVAARDRRAERRALRAAGLIVADSDRLAGEITERLGVPADRVHRIYYGVDPAAFRPPDPAECSAARLAFGISNDGDAGERPVVAFVGGLGADRRKGFDVLYDAWRDLMRSDAWPRSARLLVAGSGSELPSLRAAAERDGLADSIRFLGQTDRVPELLAAADLLVAPTFYEPYGQGVHEALCRGVPALVTETAGVAERYPADLRDLLLPDPPDAATLAARLRAWRANRAELAERTLVFAEELRSRDWEAMAAEFVALLRRHPPAAAGFTSNASL</sequence>
<dbReference type="InterPro" id="IPR028098">
    <property type="entry name" value="Glyco_trans_4-like_N"/>
</dbReference>
<dbReference type="PANTHER" id="PTHR12526">
    <property type="entry name" value="GLYCOSYLTRANSFERASE"/>
    <property type="match status" value="1"/>
</dbReference>
<evidence type="ECO:0000259" key="1">
    <source>
        <dbReference type="Pfam" id="PF13439"/>
    </source>
</evidence>
<dbReference type="Pfam" id="PF13692">
    <property type="entry name" value="Glyco_trans_1_4"/>
    <property type="match status" value="1"/>
</dbReference>
<keyword evidence="2" id="KW-0328">Glycosyltransferase</keyword>
<reference evidence="2 3" key="1">
    <citation type="submission" date="2019-02" db="EMBL/GenBank/DDBJ databases">
        <title>Deep-cultivation of Planctomycetes and their phenomic and genomic characterization uncovers novel biology.</title>
        <authorList>
            <person name="Wiegand S."/>
            <person name="Jogler M."/>
            <person name="Boedeker C."/>
            <person name="Pinto D."/>
            <person name="Vollmers J."/>
            <person name="Rivas-Marin E."/>
            <person name="Kohn T."/>
            <person name="Peeters S.H."/>
            <person name="Heuer A."/>
            <person name="Rast P."/>
            <person name="Oberbeckmann S."/>
            <person name="Bunk B."/>
            <person name="Jeske O."/>
            <person name="Meyerdierks A."/>
            <person name="Storesund J.E."/>
            <person name="Kallscheuer N."/>
            <person name="Luecker S."/>
            <person name="Lage O.M."/>
            <person name="Pohl T."/>
            <person name="Merkel B.J."/>
            <person name="Hornburger P."/>
            <person name="Mueller R.-W."/>
            <person name="Bruemmer F."/>
            <person name="Labrenz M."/>
            <person name="Spormann A.M."/>
            <person name="Op den Camp H."/>
            <person name="Overmann J."/>
            <person name="Amann R."/>
            <person name="Jetten M.S.M."/>
            <person name="Mascher T."/>
            <person name="Medema M.H."/>
            <person name="Devos D.P."/>
            <person name="Kaster A.-K."/>
            <person name="Ovreas L."/>
            <person name="Rohde M."/>
            <person name="Galperin M.Y."/>
            <person name="Jogler C."/>
        </authorList>
    </citation>
    <scope>NUCLEOTIDE SEQUENCE [LARGE SCALE GENOMIC DNA]</scope>
    <source>
        <strain evidence="2 3">CA12</strain>
    </source>
</reference>
<dbReference type="CDD" id="cd03801">
    <property type="entry name" value="GT4_PimA-like"/>
    <property type="match status" value="1"/>
</dbReference>
<dbReference type="Pfam" id="PF13439">
    <property type="entry name" value="Glyco_transf_4"/>
    <property type="match status" value="1"/>
</dbReference>
<dbReference type="EC" id="2.4.1.301" evidence="2"/>
<dbReference type="GO" id="GO:0016757">
    <property type="term" value="F:glycosyltransferase activity"/>
    <property type="evidence" value="ECO:0007669"/>
    <property type="project" value="UniProtKB-KW"/>
</dbReference>
<evidence type="ECO:0000313" key="3">
    <source>
        <dbReference type="Proteomes" id="UP000318741"/>
    </source>
</evidence>
<dbReference type="RefSeq" id="WP_207622174.1">
    <property type="nucleotide sequence ID" value="NZ_CP036265.1"/>
</dbReference>
<dbReference type="Gene3D" id="3.40.50.2000">
    <property type="entry name" value="Glycogen Phosphorylase B"/>
    <property type="match status" value="2"/>
</dbReference>
<feature type="domain" description="Glycosyltransferase subfamily 4-like N-terminal" evidence="1">
    <location>
        <begin position="27"/>
        <end position="200"/>
    </location>
</feature>
<dbReference type="Proteomes" id="UP000318741">
    <property type="component" value="Chromosome"/>
</dbReference>
<organism evidence="2 3">
    <name type="scientific">Alienimonas californiensis</name>
    <dbReference type="NCBI Taxonomy" id="2527989"/>
    <lineage>
        <taxon>Bacteria</taxon>
        <taxon>Pseudomonadati</taxon>
        <taxon>Planctomycetota</taxon>
        <taxon>Planctomycetia</taxon>
        <taxon>Planctomycetales</taxon>
        <taxon>Planctomycetaceae</taxon>
        <taxon>Alienimonas</taxon>
    </lineage>
</organism>
<dbReference type="EMBL" id="CP036265">
    <property type="protein sequence ID" value="QDT15483.1"/>
    <property type="molecule type" value="Genomic_DNA"/>
</dbReference>
<dbReference type="KEGG" id="acaf:CA12_15680"/>
<protein>
    <submittedName>
        <fullName evidence="2">Alpha-D-kanosaminyltransferase</fullName>
        <ecNumber evidence="2">2.4.1.301</ecNumber>
    </submittedName>
</protein>